<dbReference type="EC" id="2.7.13.3" evidence="3"/>
<dbReference type="InterPro" id="IPR050736">
    <property type="entry name" value="Sensor_HK_Regulatory"/>
</dbReference>
<evidence type="ECO:0000256" key="8">
    <source>
        <dbReference type="ARBA" id="ARBA00023136"/>
    </source>
</evidence>
<comment type="catalytic activity">
    <reaction evidence="1">
        <text>ATP + protein L-histidine = ADP + protein N-phospho-L-histidine.</text>
        <dbReference type="EC" id="2.7.13.3"/>
    </reaction>
</comment>
<dbReference type="OrthoDB" id="9786919at2"/>
<dbReference type="InterPro" id="IPR004358">
    <property type="entry name" value="Sig_transdc_His_kin-like_C"/>
</dbReference>
<dbReference type="EMBL" id="FWXI01000008">
    <property type="protein sequence ID" value="SMC75706.1"/>
    <property type="molecule type" value="Genomic_DNA"/>
</dbReference>
<keyword evidence="12" id="KW-1185">Reference proteome</keyword>
<dbReference type="CDD" id="cd00082">
    <property type="entry name" value="HisKA"/>
    <property type="match status" value="1"/>
</dbReference>
<dbReference type="SMART" id="SM00388">
    <property type="entry name" value="HisKA"/>
    <property type="match status" value="1"/>
</dbReference>
<dbReference type="PANTHER" id="PTHR43711:SF1">
    <property type="entry name" value="HISTIDINE KINASE 1"/>
    <property type="match status" value="1"/>
</dbReference>
<gene>
    <name evidence="11" type="ORF">SAMN04488500_108113</name>
</gene>
<dbReference type="PRINTS" id="PR00344">
    <property type="entry name" value="BCTRLSENSOR"/>
</dbReference>
<evidence type="ECO:0000256" key="4">
    <source>
        <dbReference type="ARBA" id="ARBA00022553"/>
    </source>
</evidence>
<dbReference type="SUPFAM" id="SSF55874">
    <property type="entry name" value="ATPase domain of HSP90 chaperone/DNA topoisomerase II/histidine kinase"/>
    <property type="match status" value="1"/>
</dbReference>
<keyword evidence="9" id="KW-0812">Transmembrane</keyword>
<evidence type="ECO:0000256" key="3">
    <source>
        <dbReference type="ARBA" id="ARBA00012438"/>
    </source>
</evidence>
<evidence type="ECO:0000256" key="5">
    <source>
        <dbReference type="ARBA" id="ARBA00022679"/>
    </source>
</evidence>
<dbReference type="FunFam" id="3.30.565.10:FF:000006">
    <property type="entry name" value="Sensor histidine kinase WalK"/>
    <property type="match status" value="1"/>
</dbReference>
<keyword evidence="6 11" id="KW-0418">Kinase</keyword>
<proteinExistence type="predicted"/>
<dbReference type="FunFam" id="1.10.287.130:FF:000001">
    <property type="entry name" value="Two-component sensor histidine kinase"/>
    <property type="match status" value="1"/>
</dbReference>
<dbReference type="CDD" id="cd00075">
    <property type="entry name" value="HATPase"/>
    <property type="match status" value="1"/>
</dbReference>
<dbReference type="InterPro" id="IPR036890">
    <property type="entry name" value="HATPase_C_sf"/>
</dbReference>
<feature type="domain" description="Histidine kinase" evidence="10">
    <location>
        <begin position="205"/>
        <end position="422"/>
    </location>
</feature>
<keyword evidence="4" id="KW-0597">Phosphoprotein</keyword>
<keyword evidence="9" id="KW-1133">Transmembrane helix</keyword>
<dbReference type="PROSITE" id="PS50109">
    <property type="entry name" value="HIS_KIN"/>
    <property type="match status" value="1"/>
</dbReference>
<evidence type="ECO:0000256" key="7">
    <source>
        <dbReference type="ARBA" id="ARBA00023012"/>
    </source>
</evidence>
<keyword evidence="8 9" id="KW-0472">Membrane</keyword>
<organism evidence="11 12">
    <name type="scientific">Sporomusa malonica</name>
    <dbReference type="NCBI Taxonomy" id="112901"/>
    <lineage>
        <taxon>Bacteria</taxon>
        <taxon>Bacillati</taxon>
        <taxon>Bacillota</taxon>
        <taxon>Negativicutes</taxon>
        <taxon>Selenomonadales</taxon>
        <taxon>Sporomusaceae</taxon>
        <taxon>Sporomusa</taxon>
    </lineage>
</organism>
<dbReference type="AlphaFoldDB" id="A0A1W2BSI6"/>
<accession>A0A1W2BSI6</accession>
<sequence length="422" mass="47168">MFTRTLRKLTVLNSVVVILIFLAFGATLYSYVRSQLFNNIDNAMRDRISSFRVVNGRPEINMRRTIFFDPRVIVLLRDGNGQVISLTPFSSDEVENIKTLAILSESGSLTVKNFAGHIYRVLCLPYPHDENILFRSDGSKLEIQEIIAVSIVDSEVSMLRHLLIIIAAGLFAGIVVIGLAGYYLARLALVPIQTAWERQQQFVADASHELRTPLAVVKTNAELMLRHPENTVEQESARVTNILREAIRMNKLVSTLLTLARADANQLELQLKPVVINEVIETVVEQFRPLVELKGLELSVSVEPQLEMTADRERLHQLLVILLDNALKYTAPPGRITLTCSKLQNQIGLKVEDTGCGIVPEDLPRVFDRFFRGDKARHRETGGAGLGLSIAQWIVEKHGGKIRVESSPGVGTQFYITLPAKK</sequence>
<dbReference type="RefSeq" id="WP_084575812.1">
    <property type="nucleotide sequence ID" value="NZ_CP155572.1"/>
</dbReference>
<evidence type="ECO:0000313" key="11">
    <source>
        <dbReference type="EMBL" id="SMC75706.1"/>
    </source>
</evidence>
<dbReference type="InterPro" id="IPR003661">
    <property type="entry name" value="HisK_dim/P_dom"/>
</dbReference>
<feature type="transmembrane region" description="Helical" evidence="9">
    <location>
        <begin position="162"/>
        <end position="185"/>
    </location>
</feature>
<dbReference type="GO" id="GO:0000155">
    <property type="term" value="F:phosphorelay sensor kinase activity"/>
    <property type="evidence" value="ECO:0007669"/>
    <property type="project" value="InterPro"/>
</dbReference>
<name>A0A1W2BSI6_9FIRM</name>
<evidence type="ECO:0000256" key="2">
    <source>
        <dbReference type="ARBA" id="ARBA00004370"/>
    </source>
</evidence>
<evidence type="ECO:0000256" key="6">
    <source>
        <dbReference type="ARBA" id="ARBA00022777"/>
    </source>
</evidence>
<dbReference type="InterPro" id="IPR003594">
    <property type="entry name" value="HATPase_dom"/>
</dbReference>
<dbReference type="Gene3D" id="3.30.565.10">
    <property type="entry name" value="Histidine kinase-like ATPase, C-terminal domain"/>
    <property type="match status" value="1"/>
</dbReference>
<keyword evidence="5" id="KW-0808">Transferase</keyword>
<dbReference type="STRING" id="112901.SAMN04488500_108113"/>
<evidence type="ECO:0000313" key="12">
    <source>
        <dbReference type="Proteomes" id="UP000192738"/>
    </source>
</evidence>
<dbReference type="SMART" id="SM00387">
    <property type="entry name" value="HATPase_c"/>
    <property type="match status" value="1"/>
</dbReference>
<reference evidence="11 12" key="1">
    <citation type="submission" date="2017-04" db="EMBL/GenBank/DDBJ databases">
        <authorList>
            <person name="Afonso C.L."/>
            <person name="Miller P.J."/>
            <person name="Scott M.A."/>
            <person name="Spackman E."/>
            <person name="Goraichik I."/>
            <person name="Dimitrov K.M."/>
            <person name="Suarez D.L."/>
            <person name="Swayne D.E."/>
        </authorList>
    </citation>
    <scope>NUCLEOTIDE SEQUENCE [LARGE SCALE GENOMIC DNA]</scope>
    <source>
        <strain evidence="11 12">DSM 5090</strain>
    </source>
</reference>
<evidence type="ECO:0000256" key="1">
    <source>
        <dbReference type="ARBA" id="ARBA00000085"/>
    </source>
</evidence>
<dbReference type="GO" id="GO:0016020">
    <property type="term" value="C:membrane"/>
    <property type="evidence" value="ECO:0007669"/>
    <property type="project" value="UniProtKB-SubCell"/>
</dbReference>
<dbReference type="Proteomes" id="UP000192738">
    <property type="component" value="Unassembled WGS sequence"/>
</dbReference>
<evidence type="ECO:0000259" key="10">
    <source>
        <dbReference type="PROSITE" id="PS50109"/>
    </source>
</evidence>
<dbReference type="SUPFAM" id="SSF47384">
    <property type="entry name" value="Homodimeric domain of signal transducing histidine kinase"/>
    <property type="match status" value="1"/>
</dbReference>
<dbReference type="InterPro" id="IPR036097">
    <property type="entry name" value="HisK_dim/P_sf"/>
</dbReference>
<keyword evidence="7" id="KW-0902">Two-component regulatory system</keyword>
<dbReference type="InterPro" id="IPR005467">
    <property type="entry name" value="His_kinase_dom"/>
</dbReference>
<dbReference type="Pfam" id="PF02518">
    <property type="entry name" value="HATPase_c"/>
    <property type="match status" value="1"/>
</dbReference>
<comment type="subcellular location">
    <subcellularLocation>
        <location evidence="2">Membrane</location>
    </subcellularLocation>
</comment>
<feature type="transmembrane region" description="Helical" evidence="9">
    <location>
        <begin position="12"/>
        <end position="32"/>
    </location>
</feature>
<dbReference type="Gene3D" id="1.10.287.130">
    <property type="match status" value="1"/>
</dbReference>
<protein>
    <recommendedName>
        <fullName evidence="3">histidine kinase</fullName>
        <ecNumber evidence="3">2.7.13.3</ecNumber>
    </recommendedName>
</protein>
<dbReference type="PANTHER" id="PTHR43711">
    <property type="entry name" value="TWO-COMPONENT HISTIDINE KINASE"/>
    <property type="match status" value="1"/>
</dbReference>
<dbReference type="Pfam" id="PF00512">
    <property type="entry name" value="HisKA"/>
    <property type="match status" value="1"/>
</dbReference>
<evidence type="ECO:0000256" key="9">
    <source>
        <dbReference type="SAM" id="Phobius"/>
    </source>
</evidence>